<dbReference type="InterPro" id="IPR029063">
    <property type="entry name" value="SAM-dependent_MTases_sf"/>
</dbReference>
<evidence type="ECO:0000256" key="6">
    <source>
        <dbReference type="ARBA" id="ARBA00022884"/>
    </source>
</evidence>
<dbReference type="PROSITE" id="PS51689">
    <property type="entry name" value="SAM_RNA_A_N6_MT"/>
    <property type="match status" value="1"/>
</dbReference>
<dbReference type="STRING" id="638303.Thal_0591"/>
<dbReference type="OrthoDB" id="9814755at2"/>
<evidence type="ECO:0000256" key="2">
    <source>
        <dbReference type="ARBA" id="ARBA00022552"/>
    </source>
</evidence>
<dbReference type="KEGG" id="tal:Thal_0591"/>
<dbReference type="InterPro" id="IPR020596">
    <property type="entry name" value="rRNA_Ade_Mease_Trfase_CS"/>
</dbReference>
<dbReference type="InterPro" id="IPR020598">
    <property type="entry name" value="rRNA_Ade_methylase_Trfase_N"/>
</dbReference>
<feature type="binding site" evidence="7 8">
    <location>
        <position position="82"/>
    </location>
    <ligand>
        <name>S-adenosyl-L-methionine</name>
        <dbReference type="ChEBI" id="CHEBI:59789"/>
    </ligand>
</feature>
<keyword evidence="5 7" id="KW-0949">S-adenosyl-L-methionine</keyword>
<dbReference type="InterPro" id="IPR023165">
    <property type="entry name" value="rRNA_Ade_diMease-like_C"/>
</dbReference>
<dbReference type="AlphaFoldDB" id="D3SPY8"/>
<keyword evidence="3 7" id="KW-0489">Methyltransferase</keyword>
<evidence type="ECO:0000256" key="7">
    <source>
        <dbReference type="HAMAP-Rule" id="MF_00607"/>
    </source>
</evidence>
<dbReference type="EMBL" id="CP001931">
    <property type="protein sequence ID" value="ADC89225.1"/>
    <property type="molecule type" value="Genomic_DNA"/>
</dbReference>
<dbReference type="PROSITE" id="PS01131">
    <property type="entry name" value="RRNA_A_DIMETH"/>
    <property type="match status" value="1"/>
</dbReference>
<dbReference type="SUPFAM" id="SSF53335">
    <property type="entry name" value="S-adenosyl-L-methionine-dependent methyltransferases"/>
    <property type="match status" value="1"/>
</dbReference>
<comment type="similarity">
    <text evidence="7">Belongs to the class I-like SAM-binding methyltransferase superfamily. rRNA adenine N(6)-methyltransferase family. RsmA subfamily.</text>
</comment>
<dbReference type="RefSeq" id="WP_012991632.1">
    <property type="nucleotide sequence ID" value="NC_013894.1"/>
</dbReference>
<dbReference type="CDD" id="cd02440">
    <property type="entry name" value="AdoMet_MTases"/>
    <property type="match status" value="1"/>
</dbReference>
<accession>D3SPY8</accession>
<dbReference type="InterPro" id="IPR011530">
    <property type="entry name" value="rRNA_adenine_dimethylase"/>
</dbReference>
<proteinExistence type="inferred from homology"/>
<dbReference type="Proteomes" id="UP000002043">
    <property type="component" value="Chromosome"/>
</dbReference>
<evidence type="ECO:0000259" key="9">
    <source>
        <dbReference type="SMART" id="SM00650"/>
    </source>
</evidence>
<comment type="catalytic activity">
    <reaction evidence="7">
        <text>adenosine(1518)/adenosine(1519) in 16S rRNA + 4 S-adenosyl-L-methionine = N(6)-dimethyladenosine(1518)/N(6)-dimethyladenosine(1519) in 16S rRNA + 4 S-adenosyl-L-homocysteine + 4 H(+)</text>
        <dbReference type="Rhea" id="RHEA:19609"/>
        <dbReference type="Rhea" id="RHEA-COMP:10232"/>
        <dbReference type="Rhea" id="RHEA-COMP:10233"/>
        <dbReference type="ChEBI" id="CHEBI:15378"/>
        <dbReference type="ChEBI" id="CHEBI:57856"/>
        <dbReference type="ChEBI" id="CHEBI:59789"/>
        <dbReference type="ChEBI" id="CHEBI:74411"/>
        <dbReference type="ChEBI" id="CHEBI:74493"/>
        <dbReference type="EC" id="2.1.1.182"/>
    </reaction>
</comment>
<keyword evidence="4 7" id="KW-0808">Transferase</keyword>
<dbReference type="Gene3D" id="3.40.50.150">
    <property type="entry name" value="Vaccinia Virus protein VP39"/>
    <property type="match status" value="1"/>
</dbReference>
<feature type="binding site" evidence="7 8">
    <location>
        <position position="59"/>
    </location>
    <ligand>
        <name>S-adenosyl-L-methionine</name>
        <dbReference type="ChEBI" id="CHEBI:59789"/>
    </ligand>
</feature>
<feature type="binding site" evidence="7 8">
    <location>
        <position position="37"/>
    </location>
    <ligand>
        <name>S-adenosyl-L-methionine</name>
        <dbReference type="ChEBI" id="CHEBI:59789"/>
    </ligand>
</feature>
<feature type="binding site" evidence="7 8">
    <location>
        <position position="10"/>
    </location>
    <ligand>
        <name>S-adenosyl-L-methionine</name>
        <dbReference type="ChEBI" id="CHEBI:59789"/>
    </ligand>
</feature>
<protein>
    <recommendedName>
        <fullName evidence="7">Ribosomal RNA small subunit methyltransferase A</fullName>
        <ecNumber evidence="7">2.1.1.182</ecNumber>
    </recommendedName>
    <alternativeName>
        <fullName evidence="7">16S rRNA (adenine(1518)-N(6)/adenine(1519)-N(6))-dimethyltransferase</fullName>
    </alternativeName>
    <alternativeName>
        <fullName evidence="7">16S rRNA dimethyladenosine transferase</fullName>
    </alternativeName>
    <alternativeName>
        <fullName evidence="7">16S rRNA dimethylase</fullName>
    </alternativeName>
    <alternativeName>
        <fullName evidence="7">S-adenosylmethionine-6-N', N'-adenosyl(rRNA) dimethyltransferase</fullName>
    </alternativeName>
</protein>
<dbReference type="EC" id="2.1.1.182" evidence="7"/>
<evidence type="ECO:0000256" key="1">
    <source>
        <dbReference type="ARBA" id="ARBA00022490"/>
    </source>
</evidence>
<evidence type="ECO:0000313" key="11">
    <source>
        <dbReference type="Proteomes" id="UP000002043"/>
    </source>
</evidence>
<dbReference type="PANTHER" id="PTHR11727">
    <property type="entry name" value="DIMETHYLADENOSINE TRANSFERASE"/>
    <property type="match status" value="1"/>
</dbReference>
<gene>
    <name evidence="7" type="primary">rsmA</name>
    <name evidence="7" type="synonym">ksgA</name>
    <name evidence="10" type="ordered locus">Thal_0591</name>
</gene>
<evidence type="ECO:0000256" key="4">
    <source>
        <dbReference type="ARBA" id="ARBA00022679"/>
    </source>
</evidence>
<keyword evidence="6 7" id="KW-0694">RNA-binding</keyword>
<feature type="binding site" evidence="7 8">
    <location>
        <position position="12"/>
    </location>
    <ligand>
        <name>S-adenosyl-L-methionine</name>
        <dbReference type="ChEBI" id="CHEBI:59789"/>
    </ligand>
</feature>
<keyword evidence="1 7" id="KW-0963">Cytoplasm</keyword>
<dbReference type="PANTHER" id="PTHR11727:SF7">
    <property type="entry name" value="DIMETHYLADENOSINE TRANSFERASE-RELATED"/>
    <property type="match status" value="1"/>
</dbReference>
<keyword evidence="11" id="KW-1185">Reference proteome</keyword>
<dbReference type="HAMAP" id="MF_00607">
    <property type="entry name" value="16SrRNA_methyltr_A"/>
    <property type="match status" value="1"/>
</dbReference>
<keyword evidence="2 7" id="KW-0698">rRNA processing</keyword>
<dbReference type="SMART" id="SM00650">
    <property type="entry name" value="rADc"/>
    <property type="match status" value="1"/>
</dbReference>
<name>D3SPY8_THEAH</name>
<dbReference type="GO" id="GO:0005829">
    <property type="term" value="C:cytosol"/>
    <property type="evidence" value="ECO:0007669"/>
    <property type="project" value="TreeGrafter"/>
</dbReference>
<evidence type="ECO:0000256" key="8">
    <source>
        <dbReference type="PROSITE-ProRule" id="PRU01026"/>
    </source>
</evidence>
<evidence type="ECO:0000256" key="3">
    <source>
        <dbReference type="ARBA" id="ARBA00022603"/>
    </source>
</evidence>
<reference evidence="11" key="1">
    <citation type="journal article" date="2010" name="Stand. Genomic Sci.">
        <title>Complete genome sequence of Thermocrinis albus type strain (HI 11/12T).</title>
        <authorList>
            <person name="Wirth R."/>
            <person name="Sikorski J."/>
            <person name="Brambilla E."/>
            <person name="Misra M."/>
            <person name="Lapidus A."/>
            <person name="Copeland A."/>
            <person name="Nolan M."/>
            <person name="Lucas S."/>
            <person name="Chen F."/>
            <person name="Tice H."/>
            <person name="Cheng J.F."/>
            <person name="Han C."/>
            <person name="Detter J.C."/>
            <person name="Tapia R."/>
            <person name="Bruce D."/>
            <person name="Goodwin L."/>
            <person name="Pitluck S."/>
            <person name="Pati A."/>
            <person name="Anderson I."/>
            <person name="Ivanova N."/>
            <person name="Mavromatis K."/>
            <person name="Mikhailova N."/>
            <person name="Chen A."/>
            <person name="Palaniappan K."/>
            <person name="Bilek Y."/>
            <person name="Hader T."/>
            <person name="Land M."/>
            <person name="Hauser L."/>
            <person name="Chang Y.J."/>
            <person name="Jeffries C.D."/>
            <person name="Tindall B.J."/>
            <person name="Rohde M."/>
            <person name="Goker M."/>
            <person name="Bristow J."/>
            <person name="Eisen J.A."/>
            <person name="Markowitz V."/>
            <person name="Hugenholtz P."/>
            <person name="Kyrpides N.C."/>
            <person name="Klenk H.P."/>
        </authorList>
    </citation>
    <scope>NUCLEOTIDE SEQUENCE [LARGE SCALE GENOMIC DNA]</scope>
    <source>
        <strain evidence="11">DSM 14484 / JCM 11386 / HI 11/12</strain>
    </source>
</reference>
<dbReference type="Pfam" id="PF00398">
    <property type="entry name" value="RrnaAD"/>
    <property type="match status" value="1"/>
</dbReference>
<dbReference type="InterPro" id="IPR001737">
    <property type="entry name" value="KsgA/Erm"/>
</dbReference>
<evidence type="ECO:0000256" key="5">
    <source>
        <dbReference type="ARBA" id="ARBA00022691"/>
    </source>
</evidence>
<feature type="domain" description="Ribosomal RNA adenine methylase transferase N-terminal" evidence="9">
    <location>
        <begin position="17"/>
        <end position="180"/>
    </location>
</feature>
<dbReference type="Gene3D" id="1.10.8.100">
    <property type="entry name" value="Ribosomal RNA adenine dimethylase-like, domain 2"/>
    <property type="match status" value="1"/>
</dbReference>
<evidence type="ECO:0000313" key="10">
    <source>
        <dbReference type="EMBL" id="ADC89225.1"/>
    </source>
</evidence>
<sequence>MRLKKQYGQHLLVSTGVLKKIVEELGVEEGDKVVEIGPGTGNLTLLLLQTPLAELHAIELDPDMLKILQRVEDKRLQLHHADASRFPLCSLGENLKVVGNLPYNVASLIVENTVLHHRCIPLALYMVQKEVGEKLQEGASWLSFFVRTFYDVFYIMSVPPQFFRPPPKVNSALVKLVRKDTLPQLDLFEYKKFLDILFSHRRKALKNKLESSILEKVGVDPMLRVEQLDLNTVLRLFAVWLDSKKAL</sequence>
<dbReference type="HOGENOM" id="CLU_041220_0_2_0"/>
<dbReference type="GO" id="GO:0052908">
    <property type="term" value="F:16S rRNA (adenine(1518)-N(6)/adenine(1519)-N(6))-dimethyltransferase activity"/>
    <property type="evidence" value="ECO:0007669"/>
    <property type="project" value="UniProtKB-EC"/>
</dbReference>
<dbReference type="eggNOG" id="COG0030">
    <property type="taxonomic scope" value="Bacteria"/>
</dbReference>
<dbReference type="GO" id="GO:0003723">
    <property type="term" value="F:RNA binding"/>
    <property type="evidence" value="ECO:0007669"/>
    <property type="project" value="UniProtKB-UniRule"/>
</dbReference>
<dbReference type="NCBIfam" id="TIGR00755">
    <property type="entry name" value="ksgA"/>
    <property type="match status" value="1"/>
</dbReference>
<comment type="subcellular location">
    <subcellularLocation>
        <location evidence="7">Cytoplasm</location>
    </subcellularLocation>
</comment>
<comment type="function">
    <text evidence="7">Specifically dimethylates two adjacent adenosines (A1518 and A1519) in the loop of a conserved hairpin near the 3'-end of 16S rRNA in the 30S particle. May play a critical role in biogenesis of 30S subunits.</text>
</comment>
<feature type="binding site" evidence="7 8">
    <location>
        <position position="100"/>
    </location>
    <ligand>
        <name>S-adenosyl-L-methionine</name>
        <dbReference type="ChEBI" id="CHEBI:59789"/>
    </ligand>
</feature>
<organism evidence="10 11">
    <name type="scientific">Thermocrinis albus (strain DSM 14484 / JCM 11386 / HI 11/12)</name>
    <dbReference type="NCBI Taxonomy" id="638303"/>
    <lineage>
        <taxon>Bacteria</taxon>
        <taxon>Pseudomonadati</taxon>
        <taxon>Aquificota</taxon>
        <taxon>Aquificia</taxon>
        <taxon>Aquificales</taxon>
        <taxon>Aquificaceae</taxon>
        <taxon>Thermocrinis</taxon>
    </lineage>
</organism>